<evidence type="ECO:0000313" key="5">
    <source>
        <dbReference type="EMBL" id="TGB03823.1"/>
    </source>
</evidence>
<dbReference type="PANTHER" id="PTHR30307:SF0">
    <property type="entry name" value="S-ADENOSYLMETHIONINE:TRNA RIBOSYLTRANSFERASE-ISOMERASE"/>
    <property type="match status" value="1"/>
</dbReference>
<dbReference type="RefSeq" id="WP_135326530.1">
    <property type="nucleotide sequence ID" value="NZ_SRJC01000001.1"/>
</dbReference>
<keyword evidence="1" id="KW-0963">Cytoplasm</keyword>
<dbReference type="Proteomes" id="UP000297982">
    <property type="component" value="Unassembled WGS sequence"/>
</dbReference>
<dbReference type="STRING" id="192814.GCA_900166575_00726"/>
<dbReference type="EMBL" id="SRJC01000001">
    <property type="protein sequence ID" value="TGB03823.1"/>
    <property type="molecule type" value="Genomic_DNA"/>
</dbReference>
<dbReference type="InterPro" id="IPR042118">
    <property type="entry name" value="QueA_dom1"/>
</dbReference>
<evidence type="ECO:0000256" key="3">
    <source>
        <dbReference type="ARBA" id="ARBA00022691"/>
    </source>
</evidence>
<keyword evidence="2 5" id="KW-0808">Transferase</keyword>
<dbReference type="SUPFAM" id="SSF111337">
    <property type="entry name" value="QueA-like"/>
    <property type="match status" value="1"/>
</dbReference>
<dbReference type="GO" id="GO:0008616">
    <property type="term" value="P:tRNA queuosine(34) biosynthetic process"/>
    <property type="evidence" value="ECO:0007669"/>
    <property type="project" value="UniProtKB-KW"/>
</dbReference>
<dbReference type="AlphaFoldDB" id="A0A4Z0H055"/>
<dbReference type="PANTHER" id="PTHR30307">
    <property type="entry name" value="S-ADENOSYLMETHIONINE:TRNA RIBOSYLTRANSFERASE-ISOMERASE"/>
    <property type="match status" value="1"/>
</dbReference>
<comment type="caution">
    <text evidence="5">The sequence shown here is derived from an EMBL/GenBank/DDBJ whole genome shotgun (WGS) entry which is preliminary data.</text>
</comment>
<protein>
    <submittedName>
        <fullName evidence="5">S-adenosylmethionine:tRNA ribosyltransferase-isomerase</fullName>
    </submittedName>
</protein>
<keyword evidence="3" id="KW-0949">S-adenosyl-L-methionine</keyword>
<accession>A0A4Z0H055</accession>
<dbReference type="Pfam" id="PF02547">
    <property type="entry name" value="Queuosine_synth"/>
    <property type="match status" value="1"/>
</dbReference>
<dbReference type="InterPro" id="IPR036100">
    <property type="entry name" value="QueA_sf"/>
</dbReference>
<evidence type="ECO:0000256" key="1">
    <source>
        <dbReference type="ARBA" id="ARBA00022490"/>
    </source>
</evidence>
<organism evidence="5 6">
    <name type="scientific">Halobacillus salinus</name>
    <dbReference type="NCBI Taxonomy" id="192814"/>
    <lineage>
        <taxon>Bacteria</taxon>
        <taxon>Bacillati</taxon>
        <taxon>Bacillota</taxon>
        <taxon>Bacilli</taxon>
        <taxon>Bacillales</taxon>
        <taxon>Bacillaceae</taxon>
        <taxon>Halobacillus</taxon>
    </lineage>
</organism>
<proteinExistence type="predicted"/>
<name>A0A4Z0H055_9BACI</name>
<gene>
    <name evidence="5" type="ORF">E4663_02095</name>
</gene>
<reference evidence="5 6" key="1">
    <citation type="journal article" date="2003" name="Int. J. Syst. Evol. Microbiol.">
        <title>Halobacillus salinus sp. nov., isolated from a salt lake on the coast of the East Sea in Korea.</title>
        <authorList>
            <person name="Yoon J.H."/>
            <person name="Kang K.H."/>
            <person name="Park Y.H."/>
        </authorList>
    </citation>
    <scope>NUCLEOTIDE SEQUENCE [LARGE SCALE GENOMIC DNA]</scope>
    <source>
        <strain evidence="5 6">HSL-3</strain>
    </source>
</reference>
<evidence type="ECO:0000256" key="4">
    <source>
        <dbReference type="ARBA" id="ARBA00022785"/>
    </source>
</evidence>
<dbReference type="Gene3D" id="2.40.10.240">
    <property type="entry name" value="QueA-like"/>
    <property type="match status" value="1"/>
</dbReference>
<keyword evidence="5" id="KW-0413">Isomerase</keyword>
<dbReference type="InterPro" id="IPR003699">
    <property type="entry name" value="QueA"/>
</dbReference>
<keyword evidence="6" id="KW-1185">Reference proteome</keyword>
<sequence>MHAFSIPENLNAQTPAEIVRGRRDQVRLLSIDKDQQLFHNNFNEIDQFLNPGDLLVLNNSRTIPPVLEASQGNHTFEIRLSRKRSSTSWEALVVGDFLAIDRPIQLEEKVEAMITGHGSEHPLVTLEFSISGSNLLDFIYRNGEPVRYEYIHRPFSLDTYQTVYGSVPGSVEMPSAGRAFTWGLLEKLKRKGVRLAFIQLHAGLSYYEKDRWPNPNNHPEAFCVPEATAELIQDTRRTGNRVIAVGTTVVRALESAVTSHGEVEPIEGTTRLYVDEGYTIAAVDGLLTGFHEPEASHLHMLTAFLPKKKLMSAYHQALEKGYLWHEFGDMNLILK</sequence>
<dbReference type="InterPro" id="IPR042119">
    <property type="entry name" value="QueA_dom2"/>
</dbReference>
<keyword evidence="4" id="KW-0671">Queuosine biosynthesis</keyword>
<dbReference type="GO" id="GO:0051075">
    <property type="term" value="F:S-adenosylmethionine:tRNA ribosyltransferase-isomerase activity"/>
    <property type="evidence" value="ECO:0007669"/>
    <property type="project" value="TreeGrafter"/>
</dbReference>
<dbReference type="Gene3D" id="3.40.1780.10">
    <property type="entry name" value="QueA-like"/>
    <property type="match status" value="1"/>
</dbReference>
<evidence type="ECO:0000256" key="2">
    <source>
        <dbReference type="ARBA" id="ARBA00022679"/>
    </source>
</evidence>
<evidence type="ECO:0000313" key="6">
    <source>
        <dbReference type="Proteomes" id="UP000297982"/>
    </source>
</evidence>